<sequence length="102" mass="11365">MKFHETECQRRQTHTSSLEITEFFGPQIPTGEKRERQVSKTFEATPKVGAANASVEGIGISRESQANYASRWNLRVIDTAQASCIGTIIPRDRSIPLAMLNT</sequence>
<reference evidence="1 2" key="1">
    <citation type="submission" date="2018-02" db="EMBL/GenBank/DDBJ databases">
        <title>The genomes of Aspergillus section Nigri reveals drivers in fungal speciation.</title>
        <authorList>
            <consortium name="DOE Joint Genome Institute"/>
            <person name="Vesth T.C."/>
            <person name="Nybo J."/>
            <person name="Theobald S."/>
            <person name="Brandl J."/>
            <person name="Frisvad J.C."/>
            <person name="Nielsen K.F."/>
            <person name="Lyhne E.K."/>
            <person name="Kogle M.E."/>
            <person name="Kuo A."/>
            <person name="Riley R."/>
            <person name="Clum A."/>
            <person name="Nolan M."/>
            <person name="Lipzen A."/>
            <person name="Salamov A."/>
            <person name="Henrissat B."/>
            <person name="Wiebenga A."/>
            <person name="De vries R.P."/>
            <person name="Grigoriev I.V."/>
            <person name="Mortensen U.H."/>
            <person name="Andersen M.R."/>
            <person name="Baker S.E."/>
        </authorList>
    </citation>
    <scope>NUCLEOTIDE SEQUENCE [LARGE SCALE GENOMIC DNA]</scope>
    <source>
        <strain evidence="1 2">CBS 112811</strain>
    </source>
</reference>
<protein>
    <submittedName>
        <fullName evidence="1">Uncharacterized protein</fullName>
    </submittedName>
</protein>
<gene>
    <name evidence="1" type="ORF">BO85DRAFT_492650</name>
</gene>
<keyword evidence="2" id="KW-1185">Reference proteome</keyword>
<proteinExistence type="predicted"/>
<dbReference type="EMBL" id="KZ825080">
    <property type="protein sequence ID" value="RAH52985.1"/>
    <property type="molecule type" value="Genomic_DNA"/>
</dbReference>
<name>A0A8G1VHT8_9EURO</name>
<dbReference type="Proteomes" id="UP000249526">
    <property type="component" value="Unassembled WGS sequence"/>
</dbReference>
<organism evidence="1 2">
    <name type="scientific">Aspergillus piperis CBS 112811</name>
    <dbReference type="NCBI Taxonomy" id="1448313"/>
    <lineage>
        <taxon>Eukaryota</taxon>
        <taxon>Fungi</taxon>
        <taxon>Dikarya</taxon>
        <taxon>Ascomycota</taxon>
        <taxon>Pezizomycotina</taxon>
        <taxon>Eurotiomycetes</taxon>
        <taxon>Eurotiomycetidae</taxon>
        <taxon>Eurotiales</taxon>
        <taxon>Aspergillaceae</taxon>
        <taxon>Aspergillus</taxon>
        <taxon>Aspergillus subgen. Circumdati</taxon>
    </lineage>
</organism>
<evidence type="ECO:0000313" key="2">
    <source>
        <dbReference type="Proteomes" id="UP000249526"/>
    </source>
</evidence>
<dbReference type="GeneID" id="37167191"/>
<dbReference type="RefSeq" id="XP_025510907.1">
    <property type="nucleotide sequence ID" value="XM_025663789.1"/>
</dbReference>
<dbReference type="AlphaFoldDB" id="A0A8G1VHT8"/>
<accession>A0A8G1VHT8</accession>
<evidence type="ECO:0000313" key="1">
    <source>
        <dbReference type="EMBL" id="RAH52985.1"/>
    </source>
</evidence>